<sequence length="108" mass="11734">MIFLPKACEVTKTKCINNQRLLGCSVTSTFPSTILFIINIGPDGQAGMCCGGRWECANSVMGIEREVEAELTAPILGPTPPQTGQLKAISSGRKWAYQHFLITFITLT</sequence>
<protein>
    <submittedName>
        <fullName evidence="1">Uncharacterized protein</fullName>
    </submittedName>
</protein>
<proteinExistence type="predicted"/>
<gene>
    <name evidence="1" type="ORF">DdX_11958</name>
</gene>
<accession>A0AAD4R454</accession>
<comment type="caution">
    <text evidence="1">The sequence shown here is derived from an EMBL/GenBank/DDBJ whole genome shotgun (WGS) entry which is preliminary data.</text>
</comment>
<dbReference type="Proteomes" id="UP001201812">
    <property type="component" value="Unassembled WGS sequence"/>
</dbReference>
<evidence type="ECO:0000313" key="1">
    <source>
        <dbReference type="EMBL" id="KAI1708278.1"/>
    </source>
</evidence>
<dbReference type="AlphaFoldDB" id="A0AAD4R454"/>
<name>A0AAD4R454_9BILA</name>
<reference evidence="1" key="1">
    <citation type="submission" date="2022-01" db="EMBL/GenBank/DDBJ databases">
        <title>Genome Sequence Resource for Two Populations of Ditylenchus destructor, the Migratory Endoparasitic Phytonematode.</title>
        <authorList>
            <person name="Zhang H."/>
            <person name="Lin R."/>
            <person name="Xie B."/>
        </authorList>
    </citation>
    <scope>NUCLEOTIDE SEQUENCE</scope>
    <source>
        <strain evidence="1">BazhouSP</strain>
    </source>
</reference>
<dbReference type="EMBL" id="JAKKPZ010000036">
    <property type="protein sequence ID" value="KAI1708278.1"/>
    <property type="molecule type" value="Genomic_DNA"/>
</dbReference>
<evidence type="ECO:0000313" key="2">
    <source>
        <dbReference type="Proteomes" id="UP001201812"/>
    </source>
</evidence>
<organism evidence="1 2">
    <name type="scientific">Ditylenchus destructor</name>
    <dbReference type="NCBI Taxonomy" id="166010"/>
    <lineage>
        <taxon>Eukaryota</taxon>
        <taxon>Metazoa</taxon>
        <taxon>Ecdysozoa</taxon>
        <taxon>Nematoda</taxon>
        <taxon>Chromadorea</taxon>
        <taxon>Rhabditida</taxon>
        <taxon>Tylenchina</taxon>
        <taxon>Tylenchomorpha</taxon>
        <taxon>Sphaerularioidea</taxon>
        <taxon>Anguinidae</taxon>
        <taxon>Anguininae</taxon>
        <taxon>Ditylenchus</taxon>
    </lineage>
</organism>
<keyword evidence="2" id="KW-1185">Reference proteome</keyword>